<accession>A0A507QN54</accession>
<evidence type="ECO:0000313" key="11">
    <source>
        <dbReference type="Proteomes" id="UP000319663"/>
    </source>
</evidence>
<keyword evidence="7" id="KW-0131">Cell cycle</keyword>
<feature type="compositionally biased region" description="Polar residues" evidence="8">
    <location>
        <begin position="39"/>
        <end position="72"/>
    </location>
</feature>
<dbReference type="Pfam" id="PF25812">
    <property type="entry name" value="RAD24_helical"/>
    <property type="match status" value="1"/>
</dbReference>
<name>A0A507QN54_MONPU</name>
<dbReference type="OrthoDB" id="10265971at2759"/>
<dbReference type="GO" id="GO:0006281">
    <property type="term" value="P:DNA repair"/>
    <property type="evidence" value="ECO:0007669"/>
    <property type="project" value="InterPro"/>
</dbReference>
<dbReference type="GO" id="GO:0005634">
    <property type="term" value="C:nucleus"/>
    <property type="evidence" value="ECO:0007669"/>
    <property type="project" value="UniProtKB-SubCell"/>
</dbReference>
<dbReference type="GO" id="GO:0003682">
    <property type="term" value="F:chromatin binding"/>
    <property type="evidence" value="ECO:0007669"/>
    <property type="project" value="TreeGrafter"/>
</dbReference>
<gene>
    <name evidence="10" type="primary">RAD17</name>
    <name evidence="10" type="ORF">MPDQ_001245</name>
</gene>
<keyword evidence="6" id="KW-0539">Nucleus</keyword>
<comment type="subcellular location">
    <subcellularLocation>
        <location evidence="1">Nucleus</location>
    </subcellularLocation>
</comment>
<reference evidence="10 11" key="1">
    <citation type="submission" date="2019-06" db="EMBL/GenBank/DDBJ databases">
        <title>Wine fermentation using esterase from Monascus purpureus.</title>
        <authorList>
            <person name="Geng C."/>
            <person name="Zhang Y."/>
        </authorList>
    </citation>
    <scope>NUCLEOTIDE SEQUENCE [LARGE SCALE GENOMIC DNA]</scope>
    <source>
        <strain evidence="10">HQ1</strain>
    </source>
</reference>
<dbReference type="PANTHER" id="PTHR12172">
    <property type="entry name" value="CELL CYCLE CHECKPOINT PROTEIN RAD17"/>
    <property type="match status" value="1"/>
</dbReference>
<evidence type="ECO:0000256" key="2">
    <source>
        <dbReference type="ARBA" id="ARBA00006168"/>
    </source>
</evidence>
<evidence type="ECO:0000256" key="7">
    <source>
        <dbReference type="ARBA" id="ARBA00023306"/>
    </source>
</evidence>
<dbReference type="AlphaFoldDB" id="A0A507QN54"/>
<dbReference type="Gene3D" id="3.40.50.300">
    <property type="entry name" value="P-loop containing nucleotide triphosphate hydrolases"/>
    <property type="match status" value="1"/>
</dbReference>
<comment type="similarity">
    <text evidence="2">Belongs to the rad17/RAD24 family.</text>
</comment>
<dbReference type="Proteomes" id="UP000319663">
    <property type="component" value="Unassembled WGS sequence"/>
</dbReference>
<feature type="region of interest" description="Disordered" evidence="8">
    <location>
        <begin position="166"/>
        <end position="197"/>
    </location>
</feature>
<evidence type="ECO:0000313" key="10">
    <source>
        <dbReference type="EMBL" id="TQB69926.1"/>
    </source>
</evidence>
<feature type="compositionally biased region" description="Basic residues" evidence="8">
    <location>
        <begin position="177"/>
        <end position="193"/>
    </location>
</feature>
<evidence type="ECO:0000256" key="4">
    <source>
        <dbReference type="ARBA" id="ARBA00022763"/>
    </source>
</evidence>
<dbReference type="GO" id="GO:0003689">
    <property type="term" value="F:DNA clamp loader activity"/>
    <property type="evidence" value="ECO:0007669"/>
    <property type="project" value="TreeGrafter"/>
</dbReference>
<dbReference type="PANTHER" id="PTHR12172:SF0">
    <property type="entry name" value="CELL CYCLE CHECKPOINT PROTEIN RAD17"/>
    <property type="match status" value="1"/>
</dbReference>
<feature type="compositionally biased region" description="Basic residues" evidence="8">
    <location>
        <begin position="1"/>
        <end position="13"/>
    </location>
</feature>
<protein>
    <submittedName>
        <fullName evidence="10">Cell cycle checkpoint protein rad17</fullName>
    </submittedName>
</protein>
<dbReference type="SUPFAM" id="SSF52540">
    <property type="entry name" value="P-loop containing nucleoside triphosphate hydrolases"/>
    <property type="match status" value="1"/>
</dbReference>
<proteinExistence type="inferred from homology"/>
<feature type="compositionally biased region" description="Polar residues" evidence="8">
    <location>
        <begin position="95"/>
        <end position="106"/>
    </location>
</feature>
<sequence>MDVRPAKRQRRRVCLSDDDTDVQIDDGTTQSRLPLRTPVANNTTDVHSNVKSNSKALPLLPSQSKPNSLLSHTSKRSTHSGRTASSSPKKDRKVNQASNSSSTGKSLHNYFQHATDEERWSSKKFEARHLLTLAESVEDDDDRIEDDYDSYDEIFTQHIVNGKLGLNVDSESESNRGNKRHPSPSRRTSHSKRVSSPAKCFVLPPSPVLKNTSQVPQRSRVKYDDGLPWAQRFCPSSLEELAVHKKKVADVRDWLSSVFKRRNMRGLLVLRGPAGCGKTTTVSLLSKSLGFDIVEWKNPSSADPTLGGYMSIGAQFEEFLGRGDKFGGLDLDGMNDTASGKENGDVYSSQRRILLIEEFPTIINRSSSGLAAFRSSLQRYLAAAVPSLSEGSHHGRPGVQASPPIVVIITETLLTSAASISDNFTAHRLLGPDIYNHPGTTIIDFNSIAPTFMYKALQLVMEKEACCSKRTKVPGPAVLERISEIGDIRSAISSLEFLCLKGDETKDWGGSLSSKMKRSSRKKVALTSMEKDSLEMITQREASLGIFHAVGKVVYNKREDASLVPEGTEIPPPPPSHLRQHWRPKVPQVSVNDLVDETGTDIQTFICALHENYAPSCEGQSFTDTIDECIEGLSDSDILCPHRQGIQSPWSAAGVGATYFNAGVDMLRQDEISFQVATRKLLFSLPSPVRRRVPSSGSQGRVRDPYKMFFPASLRLWSESEKIEGLIYLWTKRILDPFLRPILSPSDSNSVYKADSVRSWKSLGVGSLSFMDSEDPVDPRTKAVTMISRDDMLLFQLPYLAKIFPREVGRELEGLTSFRGVEAPSDIVGNGSLDMLENPGINQSSSLPLRARILNEGMVAAHAFGAQLPPSVEDGGKLILSDDDIEDD</sequence>
<keyword evidence="5" id="KW-0067">ATP-binding</keyword>
<evidence type="ECO:0000256" key="5">
    <source>
        <dbReference type="ARBA" id="ARBA00022840"/>
    </source>
</evidence>
<keyword evidence="4" id="KW-0227">DNA damage</keyword>
<feature type="region of interest" description="Disordered" evidence="8">
    <location>
        <begin position="1"/>
        <end position="108"/>
    </location>
</feature>
<evidence type="ECO:0000256" key="8">
    <source>
        <dbReference type="SAM" id="MobiDB-lite"/>
    </source>
</evidence>
<dbReference type="InterPro" id="IPR004582">
    <property type="entry name" value="Checkpoint_prot_Rad17_Rad24"/>
</dbReference>
<evidence type="ECO:0000256" key="3">
    <source>
        <dbReference type="ARBA" id="ARBA00022741"/>
    </source>
</evidence>
<feature type="domain" description="Checkpoint protein RAD24-like helical bundle" evidence="9">
    <location>
        <begin position="541"/>
        <end position="642"/>
    </location>
</feature>
<evidence type="ECO:0000259" key="9">
    <source>
        <dbReference type="Pfam" id="PF25812"/>
    </source>
</evidence>
<dbReference type="STRING" id="5098.A0A507QN54"/>
<dbReference type="GO" id="GO:0000077">
    <property type="term" value="P:DNA damage checkpoint signaling"/>
    <property type="evidence" value="ECO:0007669"/>
    <property type="project" value="TreeGrafter"/>
</dbReference>
<comment type="caution">
    <text evidence="10">The sequence shown here is derived from an EMBL/GenBank/DDBJ whole genome shotgun (WGS) entry which is preliminary data.</text>
</comment>
<dbReference type="GO" id="GO:0033314">
    <property type="term" value="P:mitotic DNA replication checkpoint signaling"/>
    <property type="evidence" value="ECO:0007669"/>
    <property type="project" value="TreeGrafter"/>
</dbReference>
<dbReference type="Pfam" id="PF03215">
    <property type="entry name" value="Rad17"/>
    <property type="match status" value="1"/>
</dbReference>
<keyword evidence="11" id="KW-1185">Reference proteome</keyword>
<dbReference type="GO" id="GO:0005524">
    <property type="term" value="F:ATP binding"/>
    <property type="evidence" value="ECO:0007669"/>
    <property type="project" value="UniProtKB-KW"/>
</dbReference>
<organism evidence="10 11">
    <name type="scientific">Monascus purpureus</name>
    <name type="common">Red mold</name>
    <name type="synonym">Monascus anka</name>
    <dbReference type="NCBI Taxonomy" id="5098"/>
    <lineage>
        <taxon>Eukaryota</taxon>
        <taxon>Fungi</taxon>
        <taxon>Dikarya</taxon>
        <taxon>Ascomycota</taxon>
        <taxon>Pezizomycotina</taxon>
        <taxon>Eurotiomycetes</taxon>
        <taxon>Eurotiomycetidae</taxon>
        <taxon>Eurotiales</taxon>
        <taxon>Aspergillaceae</taxon>
        <taxon>Monascus</taxon>
    </lineage>
</organism>
<dbReference type="EMBL" id="VIFY01000130">
    <property type="protein sequence ID" value="TQB69926.1"/>
    <property type="molecule type" value="Genomic_DNA"/>
</dbReference>
<evidence type="ECO:0000256" key="1">
    <source>
        <dbReference type="ARBA" id="ARBA00004123"/>
    </source>
</evidence>
<dbReference type="InterPro" id="IPR027417">
    <property type="entry name" value="P-loop_NTPase"/>
</dbReference>
<evidence type="ECO:0000256" key="6">
    <source>
        <dbReference type="ARBA" id="ARBA00023242"/>
    </source>
</evidence>
<dbReference type="InterPro" id="IPR057927">
    <property type="entry name" value="RAD24-like_helical"/>
</dbReference>
<keyword evidence="3" id="KW-0547">Nucleotide-binding</keyword>